<protein>
    <recommendedName>
        <fullName evidence="2">Glucose/Sorbosone dehydrogenase domain-containing protein</fullName>
    </recommendedName>
</protein>
<evidence type="ECO:0008006" key="2">
    <source>
        <dbReference type="Google" id="ProtNLM"/>
    </source>
</evidence>
<dbReference type="EMBL" id="UINC01068794">
    <property type="protein sequence ID" value="SVC01670.1"/>
    <property type="molecule type" value="Genomic_DNA"/>
</dbReference>
<reference evidence="1" key="1">
    <citation type="submission" date="2018-05" db="EMBL/GenBank/DDBJ databases">
        <authorList>
            <person name="Lanie J.A."/>
            <person name="Ng W.-L."/>
            <person name="Kazmierczak K.M."/>
            <person name="Andrzejewski T.M."/>
            <person name="Davidsen T.M."/>
            <person name="Wayne K.J."/>
            <person name="Tettelin H."/>
            <person name="Glass J.I."/>
            <person name="Rusch D."/>
            <person name="Podicherti R."/>
            <person name="Tsui H.-C.T."/>
            <person name="Winkler M.E."/>
        </authorList>
    </citation>
    <scope>NUCLEOTIDE SEQUENCE</scope>
</reference>
<dbReference type="AlphaFoldDB" id="A0A382IPR4"/>
<sequence>ILSHEDFISGWLQKSGSPSGRPVDVEYSPEGELYLSDDFLGIVYKISGN</sequence>
<feature type="non-terminal residue" evidence="1">
    <location>
        <position position="1"/>
    </location>
</feature>
<proteinExistence type="predicted"/>
<gene>
    <name evidence="1" type="ORF">METZ01_LOCUS254524</name>
</gene>
<accession>A0A382IPR4</accession>
<name>A0A382IPR4_9ZZZZ</name>
<evidence type="ECO:0000313" key="1">
    <source>
        <dbReference type="EMBL" id="SVC01670.1"/>
    </source>
</evidence>
<organism evidence="1">
    <name type="scientific">marine metagenome</name>
    <dbReference type="NCBI Taxonomy" id="408172"/>
    <lineage>
        <taxon>unclassified sequences</taxon>
        <taxon>metagenomes</taxon>
        <taxon>ecological metagenomes</taxon>
    </lineage>
</organism>